<protein>
    <submittedName>
        <fullName evidence="1">Uncharacterized protein</fullName>
    </submittedName>
</protein>
<dbReference type="EMBL" id="GGEC01066511">
    <property type="protein sequence ID" value="MBX46995.1"/>
    <property type="molecule type" value="Transcribed_RNA"/>
</dbReference>
<reference evidence="1" key="1">
    <citation type="submission" date="2018-02" db="EMBL/GenBank/DDBJ databases">
        <title>Rhizophora mucronata_Transcriptome.</title>
        <authorList>
            <person name="Meera S.P."/>
            <person name="Sreeshan A."/>
            <person name="Augustine A."/>
        </authorList>
    </citation>
    <scope>NUCLEOTIDE SEQUENCE</scope>
    <source>
        <tissue evidence="1">Leaf</tissue>
    </source>
</reference>
<evidence type="ECO:0000313" key="1">
    <source>
        <dbReference type="EMBL" id="MBX46995.1"/>
    </source>
</evidence>
<name>A0A2P2NX14_RHIMU</name>
<proteinExistence type="predicted"/>
<sequence>MWWIQGEMGTSSGESTVQLLLETVRLLPPSTNTLLAAVVIKSEECLQTELPSTMVFLEIVWFSDWHTPIVCH</sequence>
<accession>A0A2P2NX14</accession>
<organism evidence="1">
    <name type="scientific">Rhizophora mucronata</name>
    <name type="common">Asiatic mangrove</name>
    <dbReference type="NCBI Taxonomy" id="61149"/>
    <lineage>
        <taxon>Eukaryota</taxon>
        <taxon>Viridiplantae</taxon>
        <taxon>Streptophyta</taxon>
        <taxon>Embryophyta</taxon>
        <taxon>Tracheophyta</taxon>
        <taxon>Spermatophyta</taxon>
        <taxon>Magnoliopsida</taxon>
        <taxon>eudicotyledons</taxon>
        <taxon>Gunneridae</taxon>
        <taxon>Pentapetalae</taxon>
        <taxon>rosids</taxon>
        <taxon>fabids</taxon>
        <taxon>Malpighiales</taxon>
        <taxon>Rhizophoraceae</taxon>
        <taxon>Rhizophora</taxon>
    </lineage>
</organism>
<dbReference type="AlphaFoldDB" id="A0A2P2NX14"/>